<dbReference type="AlphaFoldDB" id="A0AAD9WPY2"/>
<organism evidence="2 3">
    <name type="scientific">Dipteronia dyeriana</name>
    <dbReference type="NCBI Taxonomy" id="168575"/>
    <lineage>
        <taxon>Eukaryota</taxon>
        <taxon>Viridiplantae</taxon>
        <taxon>Streptophyta</taxon>
        <taxon>Embryophyta</taxon>
        <taxon>Tracheophyta</taxon>
        <taxon>Spermatophyta</taxon>
        <taxon>Magnoliopsida</taxon>
        <taxon>eudicotyledons</taxon>
        <taxon>Gunneridae</taxon>
        <taxon>Pentapetalae</taxon>
        <taxon>rosids</taxon>
        <taxon>malvids</taxon>
        <taxon>Sapindales</taxon>
        <taxon>Sapindaceae</taxon>
        <taxon>Hippocastanoideae</taxon>
        <taxon>Acereae</taxon>
        <taxon>Dipteronia</taxon>
    </lineage>
</organism>
<evidence type="ECO:0000313" key="3">
    <source>
        <dbReference type="Proteomes" id="UP001280121"/>
    </source>
</evidence>
<evidence type="ECO:0000256" key="1">
    <source>
        <dbReference type="SAM" id="MobiDB-lite"/>
    </source>
</evidence>
<name>A0AAD9WPY2_9ROSI</name>
<accession>A0AAD9WPY2</accession>
<sequence>MVVHSDDKSKPPGHCSQKTTHIRKRTGDALESVPKMVVIPKDKSKDSNKICLIRCQSRSDGDGVDNLKTPVVTKTEPLNVQNLSCCDVIRLMLKHGITSLNPMKAGILRVYNEEKDKLYRYFSTLECCFTLSIDRLNSTVSGEHSYYCLTVHFLTNSCLPKLSKKILWLIKCDGDRLESFKSFLLDWNIDMNILCLVTVDIGVEDELRSWLISRGSLPFGGNLLDA</sequence>
<dbReference type="Proteomes" id="UP001280121">
    <property type="component" value="Unassembled WGS sequence"/>
</dbReference>
<protein>
    <submittedName>
        <fullName evidence="2">Uncharacterized protein</fullName>
    </submittedName>
</protein>
<proteinExistence type="predicted"/>
<feature type="region of interest" description="Disordered" evidence="1">
    <location>
        <begin position="1"/>
        <end position="24"/>
    </location>
</feature>
<dbReference type="EMBL" id="JANJYI010000008">
    <property type="protein sequence ID" value="KAK2638162.1"/>
    <property type="molecule type" value="Genomic_DNA"/>
</dbReference>
<feature type="compositionally biased region" description="Basic and acidic residues" evidence="1">
    <location>
        <begin position="1"/>
        <end position="10"/>
    </location>
</feature>
<gene>
    <name evidence="2" type="ORF">Ddye_025957</name>
</gene>
<comment type="caution">
    <text evidence="2">The sequence shown here is derived from an EMBL/GenBank/DDBJ whole genome shotgun (WGS) entry which is preliminary data.</text>
</comment>
<reference evidence="2" key="1">
    <citation type="journal article" date="2023" name="Plant J.">
        <title>Genome sequences and population genomics provide insights into the demographic history, inbreeding, and mutation load of two 'living fossil' tree species of Dipteronia.</title>
        <authorList>
            <person name="Feng Y."/>
            <person name="Comes H.P."/>
            <person name="Chen J."/>
            <person name="Zhu S."/>
            <person name="Lu R."/>
            <person name="Zhang X."/>
            <person name="Li P."/>
            <person name="Qiu J."/>
            <person name="Olsen K.M."/>
            <person name="Qiu Y."/>
        </authorList>
    </citation>
    <scope>NUCLEOTIDE SEQUENCE</scope>
    <source>
        <strain evidence="2">KIB01</strain>
    </source>
</reference>
<keyword evidence="3" id="KW-1185">Reference proteome</keyword>
<evidence type="ECO:0000313" key="2">
    <source>
        <dbReference type="EMBL" id="KAK2638162.1"/>
    </source>
</evidence>